<dbReference type="InterPro" id="IPR002035">
    <property type="entry name" value="VWF_A"/>
</dbReference>
<evidence type="ECO:0000313" key="10">
    <source>
        <dbReference type="RefSeq" id="XP_067148283.1"/>
    </source>
</evidence>
<dbReference type="SUPFAM" id="SSF53300">
    <property type="entry name" value="vWA-like"/>
    <property type="match status" value="10"/>
</dbReference>
<dbReference type="Pfam" id="PF00014">
    <property type="entry name" value="Kunitz_BPTI"/>
    <property type="match status" value="1"/>
</dbReference>
<evidence type="ECO:0000256" key="1">
    <source>
        <dbReference type="ARBA" id="ARBA00004498"/>
    </source>
</evidence>
<comment type="subcellular location">
    <subcellularLocation>
        <location evidence="1">Secreted</location>
        <location evidence="1">Extracellular space</location>
        <location evidence="1">Extracellular matrix</location>
    </subcellularLocation>
</comment>
<dbReference type="SMART" id="SM00131">
    <property type="entry name" value="KU"/>
    <property type="match status" value="1"/>
</dbReference>
<evidence type="ECO:0000256" key="2">
    <source>
        <dbReference type="ARBA" id="ARBA00022530"/>
    </source>
</evidence>
<sequence length="2548" mass="280847">MVNGFDNREEKSMLANYMELQFVTKIWALTSSCRKATLADIVFLVDTSTGIGQENFQKVKDFLSTLVSSLDVGLDAIRVGLAQYSDETYRVFLLNQYSLKSDVLKQIEDLPYRRGETYTGTALDFVSAVYFTESAGSRAKDYIPQVAILITNGESNDEVEGPARKLREEGISVYVVAIGVHNKTELQQIASKPFSKFLYSIGNFDDLQDLSTRLLGNFCFAIESRMEAFAKQYADVIFLIDSTENMTPSTFEEVKRFISQTVSQLDVGLNKYSIGLAQFSGIGQVEFLLNTYENKEEVLDHIRHSVAFAGDSLQTESALEFLQETFFMDGAGSRLSEGTPQVVVVITPPGSRDNIMEAAWALEEMGVKVVSVDVGSSDGEEAKVRAPSTKAYQIYEGESIDLMQQAVDIVMEASVQKLYDLDPSVPAVCSSATIADIVFLVDESSKIGSKNFQLIRAFLLKIVNALDIGPSNVRVGLVLYSNEPRLEFSLDTFKDKSEILNYLKNLPYRGGQTYTGVAIEFLRKKVFTQEAGSRKKQGVQQIAVVITDGQSLDNYTEPASKLRRKGITVYAVGIQNTTESSKLDKIATYPPRKHVISLKFFLQLSNIEWKIKKRLCNEIVTKTFVAPLQLRNLKEGCVYTEEADIYFLIDGSGSINPSDFEDMKTFMNEMVGMFQVGASSVRFGVVQYSDKSRTEFMIGQHNQTTRLTEAIRNIDQIGGGTRTGDALRSMKSLFRMAARQNVPQTLIVITDGKSQDKVNQAAKELRQQEIVIYAIGIKEAVRKELAEIVETKDRIFFVNDFDSLKLIKHDIVRAICSENACKNLRADIVFLVDSSKSIRPAEFQKVKDFMQSFVTKVDVGLDNVRIGLLQFSSEIREEFQLDRYSTMTDLQRAIQEMQQIKSRTLTGKALTFAASYFDRYRGGRPELKQYLIVITDGKSQDPVKIPARAIRDKSITIYAIDMLKANNSQLLEIVGTQDKVFFENNLDFLGKHIRFEICNLENLCKRAKVADIMFVVHGSSGITDLQFKNVQRLMEAVLNDSVVGVNKVQFGVLVYSSKQEVHFSLNSYFSKSQIREAIFNLKPLPGQPFTARALSFARQTFGVNYGGRASSLAVTRILILITDEPTVPSDRANLPAAVRALKEDGINLVAVGVSTTSRAELQEITGDQERFFFAQSYDSLESIHKNLMQIVCEKSQPVCSNQVADLVFLIDGSRSISKSNFSVMKTFMKEIVDSFVISKEKVHVGVVQYSQDPQKEFSLNDFYTNTIIKEQIDSIEQLRSSTFTGKGLRFVQSLFEPANGGRNSQGVSQNLVVITDGHSNDTVEDAALALRSDGIHVFAVGIGIINSFELLRIAGDARKVFTVENFDALRAIKRSIVDEVCESGDSPSQDCNIDLSIGIDILRHVWPVSILHLKQKLQTFLPKLLLQMKSLPNVSCNFGSPVNVKFKFQVLAQTNQFVFDSDFEDYNEEVIQKFLDAQTTIDTYLNADILQALWEKFFSVTSAKVKVLLIFSDGLDDSLENLRKAANSLRLKGLDALLIVGVDNTQNLTELREIEFGRGFGYNEPLSVGFTDIASILQRNLDIIAERKCCNVFCKCFGENGDHGGRGHPGRKGSTGYRGSPGHPGEEGGIGERGPVGFNGTQGDRGCSGARGHKGSRGYQGSQGEHGENGLDGTDGEQGERGSPGPSGEKGRPGKQGRKGPRGESGERGEPGLRGDHGDPGISNNVSGPMGEKGNPAQQGDPGPQGLQGEQGDPGADGAEGRRGSPGIKGEQGDLGESGYPGNPGLPGPQGPRGPQGIRGPPGPQGMPAPPASPGPPGPLGSVGKKGARGAKGEPGDPGEKGVVGPAGQRGMPGMDGRGVSGPEGSKGAKGESGFIGYPGTKGEEGDPGIPGAEGPKGVRGRGGNAGTPGSFGDPGDQGPPGPMGTKGPRGTIAMEPCELVNFTRENCPCSSDTCPIYPTEVVFALDMSEDVTPAAFERMRNIVMSLLRTIKISESNCPTGARVSIVSFNTNTRYLIRFSEFQKSSLLLQAVRRVPLERSTGKRNIGAAMRFVARNVFKRVRHGILIRKVAIFFANGPSQDDDVISTAALELSALDITPVVIAFSEVPNIRRAFSIDDTRRFQLFVWERQQSESLENITYCTLCYDKCKPSTNCEVPIPPPVVMDLDITYIMDSSRSVSSEEFQRAKDFVSNMLDQFVIAPQPSETYGGTRVALVQQAPRGFLPNRSQSPVALEFDLVTYNKKDLMKKHIQESVHQMEGPSAIASALQWTVENIFFKAPRQRKHRVIFTIVGSKTSKWDRERLREISLGVKCQGFTLFTLALGSDVSESELTELSSSPTEQHLLSLGRVSTSEMAYAQRFSRAFLNLLQREMNSYPSPELQEECENLDRGDTQQQVSVIERVPFPGSDETGYSHGLEKVETTENRVLEKTITTTTELGYTVSKTGYDYEEDEYFTQEDAKEKKPQEYGEAQEENEENLEATVETRAAYKDYDACDLLQDSGGCQDYVLKWYYNKAQKTCGQFWYGGCGGNKNRFETQEECKVLCIESF</sequence>
<dbReference type="PANTHER" id="PTHR24020">
    <property type="entry name" value="COLLAGEN ALPHA"/>
    <property type="match status" value="1"/>
</dbReference>
<feature type="compositionally biased region" description="Basic and acidic residues" evidence="6">
    <location>
        <begin position="1831"/>
        <end position="1840"/>
    </location>
</feature>
<dbReference type="PROSITE" id="PS00280">
    <property type="entry name" value="BPTI_KUNITZ_1"/>
    <property type="match status" value="1"/>
</dbReference>
<evidence type="ECO:0000256" key="6">
    <source>
        <dbReference type="SAM" id="MobiDB-lite"/>
    </source>
</evidence>
<dbReference type="SUPFAM" id="SSF57362">
    <property type="entry name" value="BPTI-like"/>
    <property type="match status" value="1"/>
</dbReference>
<dbReference type="SMART" id="SM00327">
    <property type="entry name" value="VWA"/>
    <property type="match status" value="10"/>
</dbReference>
<dbReference type="InterPro" id="IPR008160">
    <property type="entry name" value="Collagen"/>
</dbReference>
<dbReference type="Gene3D" id="4.10.410.10">
    <property type="entry name" value="Pancreatic trypsin inhibitor Kunitz domain"/>
    <property type="match status" value="1"/>
</dbReference>
<feature type="region of interest" description="Disordered" evidence="6">
    <location>
        <begin position="1603"/>
        <end position="1932"/>
    </location>
</feature>
<dbReference type="InterPro" id="IPR020901">
    <property type="entry name" value="Prtase_inh_Kunz-CS"/>
</dbReference>
<keyword evidence="9" id="KW-1185">Reference proteome</keyword>
<feature type="domain" description="BPTI/Kunitz inhibitor" evidence="8">
    <location>
        <begin position="2494"/>
        <end position="2544"/>
    </location>
</feature>
<proteinExistence type="predicted"/>
<organism evidence="9 10">
    <name type="scientific">Apteryx mantelli</name>
    <name type="common">North Island brown kiwi</name>
    <dbReference type="NCBI Taxonomy" id="2696672"/>
    <lineage>
        <taxon>Eukaryota</taxon>
        <taxon>Metazoa</taxon>
        <taxon>Chordata</taxon>
        <taxon>Craniata</taxon>
        <taxon>Vertebrata</taxon>
        <taxon>Euteleostomi</taxon>
        <taxon>Archelosauria</taxon>
        <taxon>Archosauria</taxon>
        <taxon>Dinosauria</taxon>
        <taxon>Saurischia</taxon>
        <taxon>Theropoda</taxon>
        <taxon>Coelurosauria</taxon>
        <taxon>Aves</taxon>
        <taxon>Palaeognathae</taxon>
        <taxon>Apterygiformes</taxon>
        <taxon>Apterygidae</taxon>
        <taxon>Apteryx</taxon>
    </lineage>
</organism>
<keyword evidence="5" id="KW-1015">Disulfide bond</keyword>
<dbReference type="Pfam" id="PF01391">
    <property type="entry name" value="Collagen"/>
    <property type="match status" value="1"/>
</dbReference>
<feature type="domain" description="VWFA" evidence="7">
    <location>
        <begin position="436"/>
        <end position="615"/>
    </location>
</feature>
<evidence type="ECO:0000259" key="7">
    <source>
        <dbReference type="PROSITE" id="PS50234"/>
    </source>
</evidence>
<dbReference type="GeneID" id="106491159"/>
<gene>
    <name evidence="10" type="primary">LOC106491159</name>
</gene>
<dbReference type="InterPro" id="IPR036465">
    <property type="entry name" value="vWFA_dom_sf"/>
</dbReference>
<dbReference type="PROSITE" id="PS50234">
    <property type="entry name" value="VWFA"/>
    <property type="match status" value="9"/>
</dbReference>
<keyword evidence="2" id="KW-0964">Secreted</keyword>
<name>A0ABM4E6D7_9AVES</name>
<evidence type="ECO:0000259" key="8">
    <source>
        <dbReference type="PROSITE" id="PS50279"/>
    </source>
</evidence>
<protein>
    <submittedName>
        <fullName evidence="10">Collagen alpha-6(VI) chain-like</fullName>
    </submittedName>
</protein>
<dbReference type="CDD" id="cd01450">
    <property type="entry name" value="vWFA_subfamily_ECM"/>
    <property type="match status" value="3"/>
</dbReference>
<evidence type="ECO:0000256" key="3">
    <source>
        <dbReference type="ARBA" id="ARBA00022889"/>
    </source>
</evidence>
<feature type="domain" description="VWFA" evidence="7">
    <location>
        <begin position="1961"/>
        <end position="2143"/>
    </location>
</feature>
<feature type="domain" description="VWFA" evidence="7">
    <location>
        <begin position="1205"/>
        <end position="1380"/>
    </location>
</feature>
<keyword evidence="3" id="KW-0130">Cell adhesion</keyword>
<dbReference type="RefSeq" id="XP_067148283.1">
    <property type="nucleotide sequence ID" value="XM_067292182.1"/>
</dbReference>
<feature type="domain" description="VWFA" evidence="7">
    <location>
        <begin position="827"/>
        <end position="997"/>
    </location>
</feature>
<feature type="compositionally biased region" description="Low complexity" evidence="6">
    <location>
        <begin position="1734"/>
        <end position="1754"/>
    </location>
</feature>
<dbReference type="PANTHER" id="PTHR24020:SF86">
    <property type="entry name" value="COLLAGEN, TYPE VI, ALPHA 4"/>
    <property type="match status" value="1"/>
</dbReference>
<feature type="domain" description="VWFA" evidence="7">
    <location>
        <begin position="40"/>
        <end position="214"/>
    </location>
</feature>
<dbReference type="Pfam" id="PF00092">
    <property type="entry name" value="VWA"/>
    <property type="match status" value="9"/>
</dbReference>
<evidence type="ECO:0000313" key="9">
    <source>
        <dbReference type="Proteomes" id="UP001652627"/>
    </source>
</evidence>
<dbReference type="PROSITE" id="PS50279">
    <property type="entry name" value="BPTI_KUNITZ_2"/>
    <property type="match status" value="1"/>
</dbReference>
<dbReference type="Proteomes" id="UP001652627">
    <property type="component" value="Chromosome 2"/>
</dbReference>
<evidence type="ECO:0000256" key="5">
    <source>
        <dbReference type="ARBA" id="ARBA00023157"/>
    </source>
</evidence>
<dbReference type="PRINTS" id="PR00759">
    <property type="entry name" value="BASICPTASE"/>
</dbReference>
<accession>A0ABM4E6D7</accession>
<dbReference type="InterPro" id="IPR002223">
    <property type="entry name" value="Kunitz_BPTI"/>
</dbReference>
<dbReference type="InterPro" id="IPR050525">
    <property type="entry name" value="ECM_Assembly_Org"/>
</dbReference>
<keyword evidence="4" id="KW-0176">Collagen</keyword>
<reference evidence="10" key="2">
    <citation type="submission" date="2025-08" db="UniProtKB">
        <authorList>
            <consortium name="RefSeq"/>
        </authorList>
    </citation>
    <scope>IDENTIFICATION</scope>
    <source>
        <tissue evidence="10">Blood</tissue>
    </source>
</reference>
<dbReference type="CDD" id="cd01472">
    <property type="entry name" value="vWA_collagen"/>
    <property type="match status" value="5"/>
</dbReference>
<feature type="compositionally biased region" description="Basic and acidic residues" evidence="6">
    <location>
        <begin position="1701"/>
        <end position="1719"/>
    </location>
</feature>
<feature type="domain" description="VWFA" evidence="7">
    <location>
        <begin position="1011"/>
        <end position="1187"/>
    </location>
</feature>
<feature type="domain" description="VWFA" evidence="7">
    <location>
        <begin position="235"/>
        <end position="410"/>
    </location>
</feature>
<reference evidence="9" key="1">
    <citation type="submission" date="2025-05" db="UniProtKB">
        <authorList>
            <consortium name="RefSeq"/>
        </authorList>
    </citation>
    <scope>NUCLEOTIDE SEQUENCE [LARGE SCALE GENOMIC DNA]</scope>
</reference>
<dbReference type="PRINTS" id="PR00453">
    <property type="entry name" value="VWFADOMAIN"/>
</dbReference>
<evidence type="ECO:0000256" key="4">
    <source>
        <dbReference type="ARBA" id="ARBA00023119"/>
    </source>
</evidence>
<dbReference type="InterPro" id="IPR036880">
    <property type="entry name" value="Kunitz_BPTI_sf"/>
</dbReference>
<keyword evidence="2" id="KW-0272">Extracellular matrix</keyword>
<feature type="compositionally biased region" description="Pro residues" evidence="6">
    <location>
        <begin position="1801"/>
        <end position="1819"/>
    </location>
</feature>
<dbReference type="Gene3D" id="3.40.50.410">
    <property type="entry name" value="von Willebrand factor, type A domain"/>
    <property type="match status" value="9"/>
</dbReference>
<feature type="domain" description="VWFA" evidence="7">
    <location>
        <begin position="2167"/>
        <end position="2368"/>
    </location>
</feature>
<feature type="domain" description="VWFA" evidence="7">
    <location>
        <begin position="644"/>
        <end position="815"/>
    </location>
</feature>
<dbReference type="CDD" id="cd22630">
    <property type="entry name" value="Kunitz_collagen_alpha6_VI"/>
    <property type="match status" value="1"/>
</dbReference>